<dbReference type="EMBL" id="BQNB010015655">
    <property type="protein sequence ID" value="GJT42552.1"/>
    <property type="molecule type" value="Genomic_DNA"/>
</dbReference>
<organism evidence="4 5">
    <name type="scientific">Tanacetum coccineum</name>
    <dbReference type="NCBI Taxonomy" id="301880"/>
    <lineage>
        <taxon>Eukaryota</taxon>
        <taxon>Viridiplantae</taxon>
        <taxon>Streptophyta</taxon>
        <taxon>Embryophyta</taxon>
        <taxon>Tracheophyta</taxon>
        <taxon>Spermatophyta</taxon>
        <taxon>Magnoliopsida</taxon>
        <taxon>eudicotyledons</taxon>
        <taxon>Gunneridae</taxon>
        <taxon>Pentapetalae</taxon>
        <taxon>asterids</taxon>
        <taxon>campanulids</taxon>
        <taxon>Asterales</taxon>
        <taxon>Asteraceae</taxon>
        <taxon>Asteroideae</taxon>
        <taxon>Anthemideae</taxon>
        <taxon>Anthemidinae</taxon>
        <taxon>Tanacetum</taxon>
    </lineage>
</organism>
<name>A0ABQ5DTP6_9ASTR</name>
<feature type="region of interest" description="Disordered" evidence="1">
    <location>
        <begin position="109"/>
        <end position="140"/>
    </location>
</feature>
<comment type="caution">
    <text evidence="4">The sequence shown here is derived from an EMBL/GenBank/DDBJ whole genome shotgun (WGS) entry which is preliminary data.</text>
</comment>
<dbReference type="InterPro" id="IPR038765">
    <property type="entry name" value="Papain-like_cys_pep_sf"/>
</dbReference>
<reference evidence="4" key="2">
    <citation type="submission" date="2022-01" db="EMBL/GenBank/DDBJ databases">
        <authorList>
            <person name="Yamashiro T."/>
            <person name="Shiraishi A."/>
            <person name="Satake H."/>
            <person name="Nakayama K."/>
        </authorList>
    </citation>
    <scope>NUCLEOTIDE SEQUENCE</scope>
</reference>
<dbReference type="InterPro" id="IPR012337">
    <property type="entry name" value="RNaseH-like_sf"/>
</dbReference>
<dbReference type="InterPro" id="IPR039537">
    <property type="entry name" value="Retrotran_Ty1/copia-like"/>
</dbReference>
<feature type="domain" description="Retroviral polymerase SH3-like" evidence="3">
    <location>
        <begin position="252"/>
        <end position="308"/>
    </location>
</feature>
<feature type="compositionally biased region" description="Low complexity" evidence="1">
    <location>
        <begin position="111"/>
        <end position="120"/>
    </location>
</feature>
<dbReference type="InterPro" id="IPR000668">
    <property type="entry name" value="Peptidase_C1A_C"/>
</dbReference>
<feature type="region of interest" description="Disordered" evidence="1">
    <location>
        <begin position="383"/>
        <end position="422"/>
    </location>
</feature>
<dbReference type="PANTHER" id="PTHR42648">
    <property type="entry name" value="TRANSPOSASE, PUTATIVE-RELATED"/>
    <property type="match status" value="1"/>
</dbReference>
<protein>
    <submittedName>
        <fullName evidence="4">Retrovirus-related pol polyprotein from transposon TNT 1-94</fullName>
    </submittedName>
</protein>
<evidence type="ECO:0000259" key="3">
    <source>
        <dbReference type="Pfam" id="PF25597"/>
    </source>
</evidence>
<dbReference type="InterPro" id="IPR057670">
    <property type="entry name" value="SH3_retrovirus"/>
</dbReference>
<evidence type="ECO:0000256" key="1">
    <source>
        <dbReference type="SAM" id="MobiDB-lite"/>
    </source>
</evidence>
<evidence type="ECO:0000259" key="2">
    <source>
        <dbReference type="Pfam" id="PF00112"/>
    </source>
</evidence>
<accession>A0ABQ5DTP6</accession>
<dbReference type="Gene3D" id="3.30.420.10">
    <property type="entry name" value="Ribonuclease H-like superfamily/Ribonuclease H"/>
    <property type="match status" value="1"/>
</dbReference>
<evidence type="ECO:0000313" key="4">
    <source>
        <dbReference type="EMBL" id="GJT42552.1"/>
    </source>
</evidence>
<feature type="compositionally biased region" description="Polar residues" evidence="1">
    <location>
        <begin position="383"/>
        <end position="418"/>
    </location>
</feature>
<dbReference type="Pfam" id="PF00112">
    <property type="entry name" value="Peptidase_C1"/>
    <property type="match status" value="1"/>
</dbReference>
<dbReference type="SUPFAM" id="SSF54001">
    <property type="entry name" value="Cysteine proteinases"/>
    <property type="match status" value="1"/>
</dbReference>
<evidence type="ECO:0000313" key="5">
    <source>
        <dbReference type="Proteomes" id="UP001151760"/>
    </source>
</evidence>
<keyword evidence="5" id="KW-1185">Reference proteome</keyword>
<reference evidence="4" key="1">
    <citation type="journal article" date="2022" name="Int. J. Mol. Sci.">
        <title>Draft Genome of Tanacetum Coccineum: Genomic Comparison of Closely Related Tanacetum-Family Plants.</title>
        <authorList>
            <person name="Yamashiro T."/>
            <person name="Shiraishi A."/>
            <person name="Nakayama K."/>
            <person name="Satake H."/>
        </authorList>
    </citation>
    <scope>NUCLEOTIDE SEQUENCE</scope>
</reference>
<gene>
    <name evidence="4" type="ORF">Tco_0951267</name>
</gene>
<dbReference type="SUPFAM" id="SSF53098">
    <property type="entry name" value="Ribonuclease H-like"/>
    <property type="match status" value="1"/>
</dbReference>
<proteinExistence type="predicted"/>
<dbReference type="PANTHER" id="PTHR42648:SF32">
    <property type="entry name" value="RIBONUCLEASE H-LIKE DOMAIN, GAG-PRE-INTEGRASE DOMAIN PROTEIN-RELATED"/>
    <property type="match status" value="1"/>
</dbReference>
<dbReference type="Gene3D" id="3.90.70.10">
    <property type="entry name" value="Cysteine proteinases"/>
    <property type="match status" value="1"/>
</dbReference>
<feature type="region of interest" description="Disordered" evidence="1">
    <location>
        <begin position="337"/>
        <end position="371"/>
    </location>
</feature>
<dbReference type="InterPro" id="IPR036397">
    <property type="entry name" value="RNaseH_sf"/>
</dbReference>
<dbReference type="Proteomes" id="UP001151760">
    <property type="component" value="Unassembled WGS sequence"/>
</dbReference>
<feature type="compositionally biased region" description="Basic and acidic residues" evidence="1">
    <location>
        <begin position="343"/>
        <end position="371"/>
    </location>
</feature>
<sequence>MLRLRPSLHALKASTTRRRLLHSTTIHARKLHFGDENFVSMCDWYCEGKSISLSEQQLVDCAGDFDNFGCKGGLPSQAYEYIKYNGGLDSEEAYPYIVVKGILVPDELQIPSESNPSEEVSSADDGGENPTVGKRANGTMMTMSAEDITLRAQDNDKPKGNNVAGPSFVNMVEHKTPPVGLKRSSQRNRTLIEAARTMLVDSKLPTTFWAEAFNTACYVLNRVLVIKPHNKTPYELICGRTPLIDFMKPFGCPVTILNIKYHLGKFDGKADEGFFVRYSIVSKAMRIFNKRTRIVEETLNIIFLENTPNVTRNGPDWLFDVDSLTISINYVPVVAGNQTNDPKVSKEDAEEKPTEMEENGALDKDGKDDQATRSEFERLLQQEKQTVHPNNTNSINTASTPVSAARPSFTNDDPSSPVNAAEASNPFKNAFTLPPVSNVTLIDDTGIFGNAYDDEDVGAEADLNNLEITMNVRHIPTTRIDKDHPKEHIIRDFNSAIQTRRMTKISAEHAMARTNSTTLTAKLPILNPGDYDLWLMRIEQYFLMTDYSLWEVIKNGNKVLKRTVGETEQEYEPTTAEEK</sequence>
<feature type="domain" description="Peptidase C1A papain C-terminal" evidence="2">
    <location>
        <begin position="48"/>
        <end position="100"/>
    </location>
</feature>
<dbReference type="Pfam" id="PF25597">
    <property type="entry name" value="SH3_retrovirus"/>
    <property type="match status" value="1"/>
</dbReference>